<keyword evidence="3 8" id="KW-0444">Lipid biosynthesis</keyword>
<dbReference type="RefSeq" id="WP_004003280.1">
    <property type="nucleotide sequence ID" value="NZ_AMLP01000240.1"/>
</dbReference>
<evidence type="ECO:0000313" key="11">
    <source>
        <dbReference type="Proteomes" id="UP000011205"/>
    </source>
</evidence>
<keyword evidence="2 8" id="KW-0596">Phosphopantetheine</keyword>
<reference evidence="10 11" key="1">
    <citation type="journal article" date="2013" name="Genome Announc.">
        <title>Draft Genome Sequence of Streptomyces viridochromogenes Strain Tu57, Producer of Avilamycin.</title>
        <authorList>
            <person name="Gruning B.A."/>
            <person name="Erxleben A."/>
            <person name="Hahnlein A."/>
            <person name="Gunther S."/>
        </authorList>
    </citation>
    <scope>NUCLEOTIDE SEQUENCE [LARGE SCALE GENOMIC DNA]</scope>
    <source>
        <strain evidence="10 11">Tue57</strain>
    </source>
</reference>
<name>L8P421_STRVR</name>
<gene>
    <name evidence="8" type="primary">acpP</name>
    <name evidence="10" type="ORF">STVIR_7816</name>
</gene>
<evidence type="ECO:0000256" key="2">
    <source>
        <dbReference type="ARBA" id="ARBA00022450"/>
    </source>
</evidence>
<comment type="function">
    <text evidence="1 8">Carrier of the growing fatty acid chain in fatty acid biosynthesis.</text>
</comment>
<dbReference type="GO" id="GO:0000036">
    <property type="term" value="F:acyl carrier activity"/>
    <property type="evidence" value="ECO:0007669"/>
    <property type="project" value="UniProtKB-UniRule"/>
</dbReference>
<evidence type="ECO:0000256" key="5">
    <source>
        <dbReference type="ARBA" id="ARBA00022832"/>
    </source>
</evidence>
<dbReference type="PATRIC" id="fig|1160705.3.peg.7728"/>
<comment type="caution">
    <text evidence="10">The sequence shown here is derived from an EMBL/GenBank/DDBJ whole genome shotgun (WGS) entry which is preliminary data.</text>
</comment>
<organism evidence="10 11">
    <name type="scientific">Streptomyces viridochromogenes Tue57</name>
    <dbReference type="NCBI Taxonomy" id="1160705"/>
    <lineage>
        <taxon>Bacteria</taxon>
        <taxon>Bacillati</taxon>
        <taxon>Actinomycetota</taxon>
        <taxon>Actinomycetes</taxon>
        <taxon>Kitasatosporales</taxon>
        <taxon>Streptomycetaceae</taxon>
        <taxon>Streptomyces</taxon>
    </lineage>
</organism>
<dbReference type="InterPro" id="IPR006162">
    <property type="entry name" value="Ppantetheine_attach_site"/>
</dbReference>
<dbReference type="GO" id="GO:0000035">
    <property type="term" value="F:acyl binding"/>
    <property type="evidence" value="ECO:0007669"/>
    <property type="project" value="TreeGrafter"/>
</dbReference>
<keyword evidence="6 8" id="KW-0443">Lipid metabolism</keyword>
<evidence type="ECO:0000256" key="3">
    <source>
        <dbReference type="ARBA" id="ARBA00022516"/>
    </source>
</evidence>
<evidence type="ECO:0000259" key="9">
    <source>
        <dbReference type="PROSITE" id="PS50075"/>
    </source>
</evidence>
<dbReference type="GO" id="GO:0031177">
    <property type="term" value="F:phosphopantetheine binding"/>
    <property type="evidence" value="ECO:0007669"/>
    <property type="project" value="InterPro"/>
</dbReference>
<evidence type="ECO:0000256" key="6">
    <source>
        <dbReference type="ARBA" id="ARBA00023098"/>
    </source>
</evidence>
<dbReference type="GO" id="GO:0017000">
    <property type="term" value="P:antibiotic biosynthetic process"/>
    <property type="evidence" value="ECO:0007669"/>
    <property type="project" value="UniProtKB-ARBA"/>
</dbReference>
<comment type="PTM">
    <text evidence="8">4'-phosphopantetheine is transferred from CoA to a specific serine of apo-ACP by AcpS. This modification is essential for activity because fatty acids are bound in thioester linkage to the sulfhydryl of the prosthetic group.</text>
</comment>
<dbReference type="PANTHER" id="PTHR20863">
    <property type="entry name" value="ACYL CARRIER PROTEIN"/>
    <property type="match status" value="1"/>
</dbReference>
<comment type="subcellular location">
    <subcellularLocation>
        <location evidence="8">Cytoplasm</location>
    </subcellularLocation>
</comment>
<evidence type="ECO:0000256" key="4">
    <source>
        <dbReference type="ARBA" id="ARBA00022553"/>
    </source>
</evidence>
<dbReference type="GO" id="GO:0009245">
    <property type="term" value="P:lipid A biosynthetic process"/>
    <property type="evidence" value="ECO:0007669"/>
    <property type="project" value="TreeGrafter"/>
</dbReference>
<dbReference type="InterPro" id="IPR020806">
    <property type="entry name" value="PKS_PP-bd"/>
</dbReference>
<keyword evidence="5 8" id="KW-0276">Fatty acid metabolism</keyword>
<evidence type="ECO:0000256" key="7">
    <source>
        <dbReference type="ARBA" id="ARBA00023160"/>
    </source>
</evidence>
<protein>
    <recommendedName>
        <fullName evidence="8">Acyl carrier protein</fullName>
        <shortName evidence="8">ACP</shortName>
    </recommendedName>
</protein>
<proteinExistence type="inferred from homology"/>
<dbReference type="InterPro" id="IPR003231">
    <property type="entry name" value="ACP"/>
</dbReference>
<dbReference type="EMBL" id="AMLP01000240">
    <property type="protein sequence ID" value="ELS51205.1"/>
    <property type="molecule type" value="Genomic_DNA"/>
</dbReference>
<evidence type="ECO:0000313" key="10">
    <source>
        <dbReference type="EMBL" id="ELS51205.1"/>
    </source>
</evidence>
<dbReference type="Gene3D" id="1.10.1200.10">
    <property type="entry name" value="ACP-like"/>
    <property type="match status" value="1"/>
</dbReference>
<dbReference type="GO" id="GO:0005829">
    <property type="term" value="C:cytosol"/>
    <property type="evidence" value="ECO:0007669"/>
    <property type="project" value="TreeGrafter"/>
</dbReference>
<feature type="domain" description="Carrier" evidence="9">
    <location>
        <begin position="3"/>
        <end position="78"/>
    </location>
</feature>
<dbReference type="SUPFAM" id="SSF47336">
    <property type="entry name" value="ACP-like"/>
    <property type="match status" value="1"/>
</dbReference>
<dbReference type="PROSITE" id="PS50075">
    <property type="entry name" value="CARRIER"/>
    <property type="match status" value="1"/>
</dbReference>
<keyword evidence="8" id="KW-0963">Cytoplasm</keyword>
<dbReference type="InterPro" id="IPR009081">
    <property type="entry name" value="PP-bd_ACP"/>
</dbReference>
<dbReference type="PROSITE" id="PS00012">
    <property type="entry name" value="PHOSPHOPANTETHEINE"/>
    <property type="match status" value="1"/>
</dbReference>
<comment type="pathway">
    <text evidence="8">Lipid metabolism; fatty acid biosynthesis.</text>
</comment>
<keyword evidence="7 8" id="KW-0275">Fatty acid biosynthesis</keyword>
<keyword evidence="4 8" id="KW-0597">Phosphoprotein</keyword>
<dbReference type="SMART" id="SM01294">
    <property type="entry name" value="PKS_PP_betabranch"/>
    <property type="match status" value="1"/>
</dbReference>
<feature type="modified residue" description="O-(pantetheine 4'-phosphoryl)serine" evidence="8">
    <location>
        <position position="38"/>
    </location>
</feature>
<dbReference type="Proteomes" id="UP000011205">
    <property type="component" value="Unassembled WGS sequence"/>
</dbReference>
<dbReference type="SMART" id="SM00823">
    <property type="entry name" value="PKS_PP"/>
    <property type="match status" value="1"/>
</dbReference>
<dbReference type="HAMAP" id="MF_01217">
    <property type="entry name" value="Acyl_carrier"/>
    <property type="match status" value="1"/>
</dbReference>
<evidence type="ECO:0000256" key="8">
    <source>
        <dbReference type="HAMAP-Rule" id="MF_01217"/>
    </source>
</evidence>
<dbReference type="PANTHER" id="PTHR20863:SF76">
    <property type="entry name" value="CARRIER DOMAIN-CONTAINING PROTEIN"/>
    <property type="match status" value="1"/>
</dbReference>
<dbReference type="AlphaFoldDB" id="L8P421"/>
<evidence type="ECO:0000256" key="1">
    <source>
        <dbReference type="ARBA" id="ARBA00003180"/>
    </source>
</evidence>
<sequence length="89" mass="9264">MNSTAHQHLVDVLADRLGLEPAELTPDARFREDLGLDSLDLVELVSALENELGVPVTDEVALSLTSLGEVVAHVDALRAAAAPAAEPAA</sequence>
<accession>L8P421</accession>
<dbReference type="Pfam" id="PF00550">
    <property type="entry name" value="PP-binding"/>
    <property type="match status" value="1"/>
</dbReference>
<comment type="similarity">
    <text evidence="8">Belongs to the acyl carrier protein (ACP) family.</text>
</comment>
<dbReference type="UniPathway" id="UPA00094"/>
<dbReference type="InterPro" id="IPR036736">
    <property type="entry name" value="ACP-like_sf"/>
</dbReference>
<dbReference type="GO" id="GO:0016020">
    <property type="term" value="C:membrane"/>
    <property type="evidence" value="ECO:0007669"/>
    <property type="project" value="GOC"/>
</dbReference>